<dbReference type="EMBL" id="AP008214">
    <property type="protein sequence ID" value="BAF22675.1"/>
    <property type="molecule type" value="Genomic_DNA"/>
</dbReference>
<feature type="compositionally biased region" description="Low complexity" evidence="1">
    <location>
        <begin position="361"/>
        <end position="372"/>
    </location>
</feature>
<protein>
    <submittedName>
        <fullName evidence="2">Os08g0101500 protein</fullName>
    </submittedName>
</protein>
<evidence type="ECO:0000313" key="2">
    <source>
        <dbReference type="EMBL" id="BAF22675.1"/>
    </source>
</evidence>
<evidence type="ECO:0000313" key="3">
    <source>
        <dbReference type="Proteomes" id="UP000000763"/>
    </source>
</evidence>
<dbReference type="Proteomes" id="UP000000763">
    <property type="component" value="Chromosome 8"/>
</dbReference>
<proteinExistence type="predicted"/>
<evidence type="ECO:0000256" key="1">
    <source>
        <dbReference type="SAM" id="MobiDB-lite"/>
    </source>
</evidence>
<feature type="compositionally biased region" description="Low complexity" evidence="1">
    <location>
        <begin position="64"/>
        <end position="73"/>
    </location>
</feature>
<feature type="region of interest" description="Disordered" evidence="1">
    <location>
        <begin position="1"/>
        <end position="20"/>
    </location>
</feature>
<organism evidence="2 3">
    <name type="scientific">Oryza sativa subsp. japonica</name>
    <name type="common">Rice</name>
    <dbReference type="NCBI Taxonomy" id="39947"/>
    <lineage>
        <taxon>Eukaryota</taxon>
        <taxon>Viridiplantae</taxon>
        <taxon>Streptophyta</taxon>
        <taxon>Embryophyta</taxon>
        <taxon>Tracheophyta</taxon>
        <taxon>Spermatophyta</taxon>
        <taxon>Magnoliopsida</taxon>
        <taxon>Liliopsida</taxon>
        <taxon>Poales</taxon>
        <taxon>Poaceae</taxon>
        <taxon>BOP clade</taxon>
        <taxon>Oryzoideae</taxon>
        <taxon>Oryzeae</taxon>
        <taxon>Oryzinae</taxon>
        <taxon>Oryza</taxon>
        <taxon>Oryza sativa</taxon>
    </lineage>
</organism>
<dbReference type="KEGG" id="dosa:Os08g0101500"/>
<feature type="region of interest" description="Disordered" evidence="1">
    <location>
        <begin position="341"/>
        <end position="416"/>
    </location>
</feature>
<feature type="compositionally biased region" description="Basic residues" evidence="1">
    <location>
        <begin position="121"/>
        <end position="139"/>
    </location>
</feature>
<accession>Q0J8P0</accession>
<sequence>SSGDGRRGRGSRSGGGGRRWRWRWRWADEGRVGAAGGGKPEVPVGVGRGERRHGRPRDVHPHRAVAGAVPAAGPRHHPRLHRHLQRHHRPPLRRPHARPAHEVHRRRRPRRPLLRHPGDHGRRHPHRRLRPLPRPHPPHGPRLPLRPALRRAWHPARPGPQLRHGRRQVHTLRAGLGQGQVPRAAPLGGPRRPRARHRGGLLHRARQRGRRRAGAASAAAAAATVVASSVGFRSFGCGGVRGGRCVRGGASPSGGEGAARWAVADAGGAHLSGGVEARVHQGRAAADPAVGAQLGGGGVQADARPVPGAEGVADVGVGDDGSHEPGGVLVRRHAVLPRRGRAGGAVQVRGEERRVRGGAGRAEAGAGPAAGRLHAACPRPVPRRSSRRAAAVRRSGARGGGEGHVHEGGGVRDAAVHGGVAGGLQRRARLPLRDARPRPSLPQGLRAQGTHRLISNGFVIPIPFHYHLKKRQPNIHK</sequence>
<reference evidence="3" key="2">
    <citation type="journal article" date="2008" name="Nucleic Acids Res.">
        <title>The rice annotation project database (RAP-DB): 2008 update.</title>
        <authorList>
            <consortium name="The rice annotation project (RAP)"/>
        </authorList>
    </citation>
    <scope>GENOME REANNOTATION</scope>
    <source>
        <strain evidence="3">cv. Nipponbare</strain>
    </source>
</reference>
<reference evidence="2 3" key="1">
    <citation type="journal article" date="2005" name="Nature">
        <title>The map-based sequence of the rice genome.</title>
        <authorList>
            <consortium name="International rice genome sequencing project (IRGSP)"/>
            <person name="Matsumoto T."/>
            <person name="Wu J."/>
            <person name="Kanamori H."/>
            <person name="Katayose Y."/>
            <person name="Fujisawa M."/>
            <person name="Namiki N."/>
            <person name="Mizuno H."/>
            <person name="Yamamoto K."/>
            <person name="Antonio B.A."/>
            <person name="Baba T."/>
            <person name="Sakata K."/>
            <person name="Nagamura Y."/>
            <person name="Aoki H."/>
            <person name="Arikawa K."/>
            <person name="Arita K."/>
            <person name="Bito T."/>
            <person name="Chiden Y."/>
            <person name="Fujitsuka N."/>
            <person name="Fukunaka R."/>
            <person name="Hamada M."/>
            <person name="Harada C."/>
            <person name="Hayashi A."/>
            <person name="Hijishita S."/>
            <person name="Honda M."/>
            <person name="Hosokawa S."/>
            <person name="Ichikawa Y."/>
            <person name="Idonuma A."/>
            <person name="Iijima M."/>
            <person name="Ikeda M."/>
            <person name="Ikeno M."/>
            <person name="Ito K."/>
            <person name="Ito S."/>
            <person name="Ito T."/>
            <person name="Ito Y."/>
            <person name="Ito Y."/>
            <person name="Iwabuchi A."/>
            <person name="Kamiya K."/>
            <person name="Karasawa W."/>
            <person name="Kurita K."/>
            <person name="Katagiri S."/>
            <person name="Kikuta A."/>
            <person name="Kobayashi H."/>
            <person name="Kobayashi N."/>
            <person name="Machita K."/>
            <person name="Maehara T."/>
            <person name="Masukawa M."/>
            <person name="Mizubayashi T."/>
            <person name="Mukai Y."/>
            <person name="Nagasaki H."/>
            <person name="Nagata Y."/>
            <person name="Naito S."/>
            <person name="Nakashima M."/>
            <person name="Nakama Y."/>
            <person name="Nakamichi Y."/>
            <person name="Nakamura M."/>
            <person name="Meguro A."/>
            <person name="Negishi M."/>
            <person name="Ohta I."/>
            <person name="Ohta T."/>
            <person name="Okamoto M."/>
            <person name="Ono N."/>
            <person name="Saji S."/>
            <person name="Sakaguchi M."/>
            <person name="Sakai K."/>
            <person name="Shibata M."/>
            <person name="Shimokawa T."/>
            <person name="Song J."/>
            <person name="Takazaki Y."/>
            <person name="Terasawa K."/>
            <person name="Tsugane M."/>
            <person name="Tsuji K."/>
            <person name="Ueda S."/>
            <person name="Waki K."/>
            <person name="Yamagata H."/>
            <person name="Yamamoto M."/>
            <person name="Yamamoto S."/>
            <person name="Yamane H."/>
            <person name="Yoshiki S."/>
            <person name="Yoshihara R."/>
            <person name="Yukawa K."/>
            <person name="Zhong H."/>
            <person name="Yano M."/>
            <person name="Yuan Q."/>
            <person name="Ouyang S."/>
            <person name="Liu J."/>
            <person name="Jones K.M."/>
            <person name="Gansberger K."/>
            <person name="Moffat K."/>
            <person name="Hill J."/>
            <person name="Bera J."/>
            <person name="Fadrosh D."/>
            <person name="Jin S."/>
            <person name="Johri S."/>
            <person name="Kim M."/>
            <person name="Overton L."/>
            <person name="Reardon M."/>
            <person name="Tsitrin T."/>
            <person name="Vuong H."/>
            <person name="Weaver B."/>
            <person name="Ciecko A."/>
            <person name="Tallon L."/>
            <person name="Jackson J."/>
            <person name="Pai G."/>
            <person name="Aken S.V."/>
            <person name="Utterback T."/>
            <person name="Reidmuller S."/>
            <person name="Feldblyum T."/>
            <person name="Hsiao J."/>
            <person name="Zismann V."/>
            <person name="Iobst S."/>
            <person name="de Vazeille A.R."/>
            <person name="Buell C.R."/>
            <person name="Ying K."/>
            <person name="Li Y."/>
            <person name="Lu T."/>
            <person name="Huang Y."/>
            <person name="Zhao Q."/>
            <person name="Feng Q."/>
            <person name="Zhang L."/>
            <person name="Zhu J."/>
            <person name="Weng Q."/>
            <person name="Mu J."/>
            <person name="Lu Y."/>
            <person name="Fan D."/>
            <person name="Liu Y."/>
            <person name="Guan J."/>
            <person name="Zhang Y."/>
            <person name="Yu S."/>
            <person name="Liu X."/>
            <person name="Zhang Y."/>
            <person name="Hong G."/>
            <person name="Han B."/>
            <person name="Choisne N."/>
            <person name="Demange N."/>
            <person name="Orjeda G."/>
            <person name="Samain S."/>
            <person name="Cattolico L."/>
            <person name="Pelletier E."/>
            <person name="Couloux A."/>
            <person name="Segurens B."/>
            <person name="Wincker P."/>
            <person name="D'Hont A."/>
            <person name="Scarpelli C."/>
            <person name="Weissenbach J."/>
            <person name="Salanoubat M."/>
            <person name="Quetier F."/>
            <person name="Yu Y."/>
            <person name="Kim H.R."/>
            <person name="Rambo T."/>
            <person name="Currie J."/>
            <person name="Collura K."/>
            <person name="Luo M."/>
            <person name="Yang T."/>
            <person name="Ammiraju J.S.S."/>
            <person name="Engler F."/>
            <person name="Soderlund C."/>
            <person name="Wing R.A."/>
            <person name="Palmer L.E."/>
            <person name="de la Bastide M."/>
            <person name="Spiegel L."/>
            <person name="Nascimento L."/>
            <person name="Zutavern T."/>
            <person name="O'Shaughnessy A."/>
            <person name="Dike S."/>
            <person name="Dedhia N."/>
            <person name="Preston R."/>
            <person name="Balija V."/>
            <person name="McCombie W.R."/>
            <person name="Chow T."/>
            <person name="Chen H."/>
            <person name="Chung M."/>
            <person name="Chen C."/>
            <person name="Shaw J."/>
            <person name="Wu H."/>
            <person name="Hsiao K."/>
            <person name="Chao Y."/>
            <person name="Chu M."/>
            <person name="Cheng C."/>
            <person name="Hour A."/>
            <person name="Lee P."/>
            <person name="Lin S."/>
            <person name="Lin Y."/>
            <person name="Liou J."/>
            <person name="Liu S."/>
            <person name="Hsing Y."/>
            <person name="Raghuvanshi S."/>
            <person name="Mohanty A."/>
            <person name="Bharti A.K."/>
            <person name="Gaur A."/>
            <person name="Gupta V."/>
            <person name="Kumar D."/>
            <person name="Ravi V."/>
            <person name="Vij S."/>
            <person name="Kapur A."/>
            <person name="Khurana P."/>
            <person name="Khurana P."/>
            <person name="Khurana J.P."/>
            <person name="Tyagi A.K."/>
            <person name="Gaikwad K."/>
            <person name="Singh A."/>
            <person name="Dalal V."/>
            <person name="Srivastava S."/>
            <person name="Dixit A."/>
            <person name="Pal A.K."/>
            <person name="Ghazi I.A."/>
            <person name="Yadav M."/>
            <person name="Pandit A."/>
            <person name="Bhargava A."/>
            <person name="Sureshbabu K."/>
            <person name="Batra K."/>
            <person name="Sharma T.R."/>
            <person name="Mohapatra T."/>
            <person name="Singh N.K."/>
            <person name="Messing J."/>
            <person name="Nelson A.B."/>
            <person name="Fuks G."/>
            <person name="Kavchok S."/>
            <person name="Keizer G."/>
            <person name="Linton E."/>
            <person name="Llaca V."/>
            <person name="Song R."/>
            <person name="Tanyolac B."/>
            <person name="Young S."/>
            <person name="Ho-Il K."/>
            <person name="Hahn J.H."/>
            <person name="Sangsakoo G."/>
            <person name="Vanavichit A."/>
            <person name="de Mattos Luiz.A.T."/>
            <person name="Zimmer P.D."/>
            <person name="Malone G."/>
            <person name="Dellagostin O."/>
            <person name="de Oliveira A.C."/>
            <person name="Bevan M."/>
            <person name="Bancroft I."/>
            <person name="Minx P."/>
            <person name="Cordum H."/>
            <person name="Wilson R."/>
            <person name="Cheng Z."/>
            <person name="Jin W."/>
            <person name="Jiang J."/>
            <person name="Leong S.A."/>
            <person name="Iwama H."/>
            <person name="Gojobori T."/>
            <person name="Itoh T."/>
            <person name="Niimura Y."/>
            <person name="Fujii Y."/>
            <person name="Habara T."/>
            <person name="Sakai H."/>
            <person name="Sato Y."/>
            <person name="Wilson G."/>
            <person name="Kumar K."/>
            <person name="McCouch S."/>
            <person name="Juretic N."/>
            <person name="Hoen D."/>
            <person name="Wright S."/>
            <person name="Bruskiewich R."/>
            <person name="Bureau T."/>
            <person name="Miyao A."/>
            <person name="Hirochika H."/>
            <person name="Nishikawa T."/>
            <person name="Kadowaki K."/>
            <person name="Sugiura M."/>
            <person name="Burr B."/>
            <person name="Sasaki T."/>
        </authorList>
    </citation>
    <scope>NUCLEOTIDE SEQUENCE [LARGE SCALE GENOMIC DNA]</scope>
    <source>
        <strain evidence="3">cv. Nipponbare</strain>
    </source>
</reference>
<feature type="compositionally biased region" description="Basic and acidic residues" evidence="1">
    <location>
        <begin position="401"/>
        <end position="410"/>
    </location>
</feature>
<feature type="non-terminal residue" evidence="2">
    <location>
        <position position="1"/>
    </location>
</feature>
<dbReference type="AlphaFoldDB" id="Q0J8P0"/>
<feature type="compositionally biased region" description="Basic residues" evidence="1">
    <location>
        <begin position="74"/>
        <end position="114"/>
    </location>
</feature>
<name>Q0J8P0_ORYSJ</name>
<feature type="region of interest" description="Disordered" evidence="1">
    <location>
        <begin position="29"/>
        <end position="146"/>
    </location>
</feature>
<feature type="compositionally biased region" description="Basic residues" evidence="1">
    <location>
        <begin position="381"/>
        <end position="391"/>
    </location>
</feature>
<gene>
    <name evidence="2" type="ordered locus">Os08g0101500</name>
</gene>